<dbReference type="PROSITE" id="PS01015">
    <property type="entry name" value="RIBOSOMAL_L19"/>
    <property type="match status" value="1"/>
</dbReference>
<keyword evidence="2 5" id="KW-0689">Ribosomal protein</keyword>
<dbReference type="AlphaFoldDB" id="A0A0G1TYN4"/>
<dbReference type="PIRSF" id="PIRSF002191">
    <property type="entry name" value="Ribosomal_L19"/>
    <property type="match status" value="1"/>
</dbReference>
<dbReference type="PANTHER" id="PTHR15680:SF9">
    <property type="entry name" value="LARGE RIBOSOMAL SUBUNIT PROTEIN BL19M"/>
    <property type="match status" value="1"/>
</dbReference>
<dbReference type="InterPro" id="IPR018257">
    <property type="entry name" value="Ribosomal_bL19_CS"/>
</dbReference>
<organism evidence="5 6">
    <name type="scientific">Candidatus Beckwithbacteria bacterium GW2011_GWC2_47_9</name>
    <dbReference type="NCBI Taxonomy" id="1618373"/>
    <lineage>
        <taxon>Bacteria</taxon>
        <taxon>Candidatus Beckwithiibacteriota</taxon>
    </lineage>
</organism>
<dbReference type="Gene3D" id="2.30.30.790">
    <property type="match status" value="1"/>
</dbReference>
<evidence type="ECO:0000313" key="5">
    <source>
        <dbReference type="EMBL" id="KKU86941.1"/>
    </source>
</evidence>
<dbReference type="GO" id="GO:0006412">
    <property type="term" value="P:translation"/>
    <property type="evidence" value="ECO:0007669"/>
    <property type="project" value="InterPro"/>
</dbReference>
<dbReference type="InterPro" id="IPR038657">
    <property type="entry name" value="Ribosomal_bL19_sf"/>
</dbReference>
<gene>
    <name evidence="5" type="ORF">UY17_C0035G0003</name>
</gene>
<sequence>MALTAKHQDTSFNVGDIVRVKQQFQAGEKTQSQTFEGVVIAIKGRGIGKSFTVRKIGSDAVGVEKIWPLMSPNVLKVTVKKAGKVKRAKLYYLRQRIGKLALATKAS</sequence>
<dbReference type="SUPFAM" id="SSF50104">
    <property type="entry name" value="Translation proteins SH3-like domain"/>
    <property type="match status" value="1"/>
</dbReference>
<evidence type="ECO:0000256" key="1">
    <source>
        <dbReference type="ARBA" id="ARBA00005781"/>
    </source>
</evidence>
<evidence type="ECO:0000256" key="3">
    <source>
        <dbReference type="ARBA" id="ARBA00023274"/>
    </source>
</evidence>
<name>A0A0G1TYN4_9BACT</name>
<dbReference type="Pfam" id="PF01245">
    <property type="entry name" value="Ribosomal_L19"/>
    <property type="match status" value="1"/>
</dbReference>
<evidence type="ECO:0000256" key="2">
    <source>
        <dbReference type="ARBA" id="ARBA00022980"/>
    </source>
</evidence>
<protein>
    <recommendedName>
        <fullName evidence="4">50S ribosomal protein L19</fullName>
    </recommendedName>
</protein>
<dbReference type="GO" id="GO:0003735">
    <property type="term" value="F:structural constituent of ribosome"/>
    <property type="evidence" value="ECO:0007669"/>
    <property type="project" value="InterPro"/>
</dbReference>
<dbReference type="EMBL" id="LCOZ01000035">
    <property type="protein sequence ID" value="KKU86941.1"/>
    <property type="molecule type" value="Genomic_DNA"/>
</dbReference>
<accession>A0A0G1TYN4</accession>
<dbReference type="NCBIfam" id="TIGR01024">
    <property type="entry name" value="rplS_bact"/>
    <property type="match status" value="1"/>
</dbReference>
<dbReference type="InterPro" id="IPR008991">
    <property type="entry name" value="Translation_prot_SH3-like_sf"/>
</dbReference>
<comment type="function">
    <text evidence="4">This protein is located at the 30S-50S ribosomal subunit interface and may play a role in the structure and function of the aminoacyl-tRNA binding site.</text>
</comment>
<dbReference type="PANTHER" id="PTHR15680">
    <property type="entry name" value="RIBOSOMAL PROTEIN L19"/>
    <property type="match status" value="1"/>
</dbReference>
<comment type="caution">
    <text evidence="5">The sequence shown here is derived from an EMBL/GenBank/DDBJ whole genome shotgun (WGS) entry which is preliminary data.</text>
</comment>
<dbReference type="Proteomes" id="UP000034772">
    <property type="component" value="Unassembled WGS sequence"/>
</dbReference>
<dbReference type="InterPro" id="IPR001857">
    <property type="entry name" value="Ribosomal_bL19"/>
</dbReference>
<comment type="similarity">
    <text evidence="1 4">Belongs to the bacterial ribosomal protein bL19 family.</text>
</comment>
<reference evidence="5 6" key="1">
    <citation type="journal article" date="2015" name="Nature">
        <title>rRNA introns, odd ribosomes, and small enigmatic genomes across a large radiation of phyla.</title>
        <authorList>
            <person name="Brown C.T."/>
            <person name="Hug L.A."/>
            <person name="Thomas B.C."/>
            <person name="Sharon I."/>
            <person name="Castelle C.J."/>
            <person name="Singh A."/>
            <person name="Wilkins M.J."/>
            <person name="Williams K.H."/>
            <person name="Banfield J.F."/>
        </authorList>
    </citation>
    <scope>NUCLEOTIDE SEQUENCE [LARGE SCALE GENOMIC DNA]</scope>
</reference>
<proteinExistence type="inferred from homology"/>
<dbReference type="PATRIC" id="fig|1618373.3.peg.346"/>
<evidence type="ECO:0000256" key="4">
    <source>
        <dbReference type="RuleBase" id="RU000559"/>
    </source>
</evidence>
<keyword evidence="3 4" id="KW-0687">Ribonucleoprotein</keyword>
<dbReference type="GO" id="GO:0022625">
    <property type="term" value="C:cytosolic large ribosomal subunit"/>
    <property type="evidence" value="ECO:0007669"/>
    <property type="project" value="TreeGrafter"/>
</dbReference>
<evidence type="ECO:0000313" key="6">
    <source>
        <dbReference type="Proteomes" id="UP000034772"/>
    </source>
</evidence>
<dbReference type="PRINTS" id="PR00061">
    <property type="entry name" value="RIBOSOMALL19"/>
</dbReference>